<comment type="caution">
    <text evidence="2">The sequence shown here is derived from an EMBL/GenBank/DDBJ whole genome shotgun (WGS) entry which is preliminary data.</text>
</comment>
<proteinExistence type="predicted"/>
<protein>
    <recommendedName>
        <fullName evidence="4">TrbC/VIRB2 family protein</fullName>
    </recommendedName>
</protein>
<sequence length="143" mass="15255">MTVARHDFAKSMKKTKKFLIFISIFLILVMPVLSLAYTLGEPLVPPCSTAAAPEQCGWGQLMGLVDNVITFILKYMAVPIAAIMFAYAGFLLVTAGGEAAGARTKAKSIFTNAAIGLILAVAAWLIIKTILAILGYEGAWIGF</sequence>
<dbReference type="EMBL" id="LCBE01000004">
    <property type="protein sequence ID" value="KKS04697.1"/>
    <property type="molecule type" value="Genomic_DNA"/>
</dbReference>
<reference evidence="2 3" key="1">
    <citation type="journal article" date="2015" name="Nature">
        <title>rRNA introns, odd ribosomes, and small enigmatic genomes across a large radiation of phyla.</title>
        <authorList>
            <person name="Brown C.T."/>
            <person name="Hug L.A."/>
            <person name="Thomas B.C."/>
            <person name="Sharon I."/>
            <person name="Castelle C.J."/>
            <person name="Singh A."/>
            <person name="Wilkins M.J."/>
            <person name="Williams K.H."/>
            <person name="Banfield J.F."/>
        </authorList>
    </citation>
    <scope>NUCLEOTIDE SEQUENCE [LARGE SCALE GENOMIC DNA]</scope>
</reference>
<keyword evidence="1" id="KW-1133">Transmembrane helix</keyword>
<keyword evidence="1" id="KW-0472">Membrane</keyword>
<dbReference type="AlphaFoldDB" id="A0A0G0VYB4"/>
<dbReference type="Pfam" id="PF18895">
    <property type="entry name" value="T4SS_pilin"/>
    <property type="match status" value="1"/>
</dbReference>
<evidence type="ECO:0000313" key="2">
    <source>
        <dbReference type="EMBL" id="KKS04697.1"/>
    </source>
</evidence>
<accession>A0A0G0VYB4</accession>
<dbReference type="Proteomes" id="UP000034236">
    <property type="component" value="Unassembled WGS sequence"/>
</dbReference>
<organism evidence="2 3">
    <name type="scientific">Candidatus Nomurabacteria bacterium GW2011_GWA2_41_25</name>
    <dbReference type="NCBI Taxonomy" id="1618736"/>
    <lineage>
        <taxon>Bacteria</taxon>
        <taxon>Candidatus Nomuraibacteriota</taxon>
    </lineage>
</organism>
<keyword evidence="1" id="KW-0812">Transmembrane</keyword>
<gene>
    <name evidence="2" type="ORF">UU58_C0004G0020</name>
</gene>
<evidence type="ECO:0008006" key="4">
    <source>
        <dbReference type="Google" id="ProtNLM"/>
    </source>
</evidence>
<dbReference type="InterPro" id="IPR043993">
    <property type="entry name" value="T4SS_pilin"/>
</dbReference>
<evidence type="ECO:0000313" key="3">
    <source>
        <dbReference type="Proteomes" id="UP000034236"/>
    </source>
</evidence>
<evidence type="ECO:0000256" key="1">
    <source>
        <dbReference type="SAM" id="Phobius"/>
    </source>
</evidence>
<feature type="transmembrane region" description="Helical" evidence="1">
    <location>
        <begin position="72"/>
        <end position="93"/>
    </location>
</feature>
<name>A0A0G0VYB4_9BACT</name>
<feature type="transmembrane region" description="Helical" evidence="1">
    <location>
        <begin position="114"/>
        <end position="136"/>
    </location>
</feature>